<dbReference type="Proteomes" id="UP000248975">
    <property type="component" value="Unassembled WGS sequence"/>
</dbReference>
<dbReference type="AlphaFoldDB" id="A0A2W5SM11"/>
<name>A0A2W5SM11_CERSP</name>
<reference evidence="2 3" key="1">
    <citation type="submission" date="2017-08" db="EMBL/GenBank/DDBJ databases">
        <title>Infants hospitalized years apart are colonized by the same room-sourced microbial strains.</title>
        <authorList>
            <person name="Brooks B."/>
            <person name="Olm M.R."/>
            <person name="Firek B.A."/>
            <person name="Baker R."/>
            <person name="Thomas B.C."/>
            <person name="Morowitz M.J."/>
            <person name="Banfield J.F."/>
        </authorList>
    </citation>
    <scope>NUCLEOTIDE SEQUENCE [LARGE SCALE GENOMIC DNA]</scope>
    <source>
        <strain evidence="2">S2_003_000_R2_11</strain>
    </source>
</reference>
<evidence type="ECO:0000313" key="2">
    <source>
        <dbReference type="EMBL" id="PZR00655.1"/>
    </source>
</evidence>
<dbReference type="InterPro" id="IPR029063">
    <property type="entry name" value="SAM-dependent_MTases_sf"/>
</dbReference>
<comment type="caution">
    <text evidence="2">The sequence shown here is derived from an EMBL/GenBank/DDBJ whole genome shotgun (WGS) entry which is preliminary data.</text>
</comment>
<dbReference type="SUPFAM" id="SSF53335">
    <property type="entry name" value="S-adenosyl-L-methionine-dependent methyltransferases"/>
    <property type="match status" value="1"/>
</dbReference>
<dbReference type="InterPro" id="IPR006342">
    <property type="entry name" value="FkbM_mtfrase"/>
</dbReference>
<gene>
    <name evidence="2" type="ORF">DI533_08965</name>
</gene>
<feature type="domain" description="Methyltransferase FkbM" evidence="1">
    <location>
        <begin position="45"/>
        <end position="236"/>
    </location>
</feature>
<protein>
    <recommendedName>
        <fullName evidence="1">Methyltransferase FkbM domain-containing protein</fullName>
    </recommendedName>
</protein>
<evidence type="ECO:0000313" key="3">
    <source>
        <dbReference type="Proteomes" id="UP000248975"/>
    </source>
</evidence>
<dbReference type="Gene3D" id="3.40.50.150">
    <property type="entry name" value="Vaccinia Virus protein VP39"/>
    <property type="match status" value="1"/>
</dbReference>
<proteinExistence type="predicted"/>
<sequence>MDLSGFLRHVRRGRPMPPGPSLGDIYRSCFETLLSVKLSLTVVIIGANDGRVNDPFYPVAQTHAARTRVMLVEPQVSLHQALGKNYAFHPDHTIVGGAIGPAGRLKLYAIKSKFWPLLQPAYARGWPPYRASTGVTSSDREMLVDWVAEHGHGLRPDDVIEELDVPCYPLMDALRVNGFPAQVDAIQIDAEGADDIVLYNCSISETCPHLIHFESKSLSQDRQRNVEAFLSAAGYVVRAAGGDTLAIRVGH</sequence>
<accession>A0A2W5SM11</accession>
<dbReference type="Pfam" id="PF05050">
    <property type="entry name" value="Methyltransf_21"/>
    <property type="match status" value="1"/>
</dbReference>
<evidence type="ECO:0000259" key="1">
    <source>
        <dbReference type="Pfam" id="PF05050"/>
    </source>
</evidence>
<organism evidence="2 3">
    <name type="scientific">Cereibacter sphaeroides</name>
    <name type="common">Rhodobacter sphaeroides</name>
    <dbReference type="NCBI Taxonomy" id="1063"/>
    <lineage>
        <taxon>Bacteria</taxon>
        <taxon>Pseudomonadati</taxon>
        <taxon>Pseudomonadota</taxon>
        <taxon>Alphaproteobacteria</taxon>
        <taxon>Rhodobacterales</taxon>
        <taxon>Paracoccaceae</taxon>
        <taxon>Cereibacter</taxon>
    </lineage>
</organism>
<dbReference type="EMBL" id="QFQS01000001">
    <property type="protein sequence ID" value="PZR00655.1"/>
    <property type="molecule type" value="Genomic_DNA"/>
</dbReference>